<protein>
    <submittedName>
        <fullName evidence="1">Uncharacterized protein</fullName>
    </submittedName>
</protein>
<organism evidence="1 2">
    <name type="scientific">Candidatus Methanodesulfokora washburnensis</name>
    <dbReference type="NCBI Taxonomy" id="2478471"/>
    <lineage>
        <taxon>Archaea</taxon>
        <taxon>Thermoproteota</taxon>
        <taxon>Candidatus Korarchaeia</taxon>
        <taxon>Candidatus Korarchaeia incertae sedis</taxon>
        <taxon>Candidatus Methanodesulfokora</taxon>
    </lineage>
</organism>
<dbReference type="EMBL" id="RCOS01000139">
    <property type="protein sequence ID" value="RSN72747.1"/>
    <property type="molecule type" value="Genomic_DNA"/>
</dbReference>
<dbReference type="Proteomes" id="UP000277582">
    <property type="component" value="Unassembled WGS sequence"/>
</dbReference>
<reference evidence="1 2" key="1">
    <citation type="submission" date="2018-10" db="EMBL/GenBank/DDBJ databases">
        <title>Co-occurring genomic capacity for anaerobic methane metabolism and dissimilatory sulfite reduction discovered in the Korarchaeota.</title>
        <authorList>
            <person name="Mckay L.J."/>
            <person name="Dlakic M."/>
            <person name="Fields M.W."/>
            <person name="Delmont T.O."/>
            <person name="Eren A.M."/>
            <person name="Jay Z.J."/>
            <person name="Klingelsmith K.B."/>
            <person name="Rusch D.B."/>
            <person name="Inskeep W.P."/>
        </authorList>
    </citation>
    <scope>NUCLEOTIDE SEQUENCE [LARGE SCALE GENOMIC DNA]</scope>
    <source>
        <strain evidence="1 2">MDKW</strain>
    </source>
</reference>
<evidence type="ECO:0000313" key="2">
    <source>
        <dbReference type="Proteomes" id="UP000277582"/>
    </source>
</evidence>
<dbReference type="RefSeq" id="WP_125672299.1">
    <property type="nucleotide sequence ID" value="NZ_RCOS01000139.1"/>
</dbReference>
<name>A0A3R9PF57_9CREN</name>
<dbReference type="OrthoDB" id="384148at2157"/>
<comment type="caution">
    <text evidence="1">The sequence shown here is derived from an EMBL/GenBank/DDBJ whole genome shotgun (WGS) entry which is preliminary data.</text>
</comment>
<keyword evidence="2" id="KW-1185">Reference proteome</keyword>
<evidence type="ECO:0000313" key="1">
    <source>
        <dbReference type="EMBL" id="RSN72747.1"/>
    </source>
</evidence>
<dbReference type="AlphaFoldDB" id="A0A3R9PF57"/>
<accession>A0A3R9PF57</accession>
<sequence length="159" mass="17626">MKILGKMSVDFRELDRDEAKKALERVGSSKGVTVSAGQLAKSLALAFFLPTGVFHAMLKKVNYISGAEMADGILLEFIAEIPRAFKTTLFYHIWLIVPKTGAGGENIKELIRTIVKKTGVDPLNEEEWKNVRPIVEKLSGRIDVRGAAENLWKSLLKDA</sequence>
<gene>
    <name evidence="1" type="ORF">D6D85_12535</name>
</gene>
<proteinExistence type="predicted"/>